<gene>
    <name evidence="4" type="ordered locus">Sta7437_1969</name>
</gene>
<proteinExistence type="predicted"/>
<keyword evidence="1 2" id="KW-0597">Phosphoprotein</keyword>
<dbReference type="PROSITE" id="PS50110">
    <property type="entry name" value="RESPONSE_REGULATORY"/>
    <property type="match status" value="1"/>
</dbReference>
<evidence type="ECO:0000313" key="5">
    <source>
        <dbReference type="Proteomes" id="UP000010473"/>
    </source>
</evidence>
<dbReference type="PIRSF" id="PIRSF005897">
    <property type="entry name" value="RR_PatA"/>
    <property type="match status" value="1"/>
</dbReference>
<dbReference type="Proteomes" id="UP000010473">
    <property type="component" value="Chromosome"/>
</dbReference>
<name>K9XSK7_STAC7</name>
<dbReference type="HOGENOM" id="CLU_031371_0_0_3"/>
<dbReference type="InterPro" id="IPR024186">
    <property type="entry name" value="Sig_transdc_resp-reg_PatA"/>
</dbReference>
<sequence length="416" mass="47310">MGHTTNLFNQIKEIQAQKFTGKVKVNNLKNITWTFYCCQGRLVWAVGGYSPDKSWKRHLAKYCSEVNFNEVASLTLESFDSQSYNFLTVLYQKKIVKKEQLLLLIENQIQENLFDILLIENNNLLQYNIESESLSSFLKFDFKIPLTLVNAESIYQQSYQIWLQWMQKGLQSCSPNFTPIIKKQEELQSLVPNLIYERFVQLINGKNTLRDLAFKMNKDVVELTYSLKSYIDQGLIELVDIPDVILPSTSKQSICQTNQIDQSSIAKPQPTKQPLVVCIDDSPQVLQIMEQILTTAGYQFMGIQDPIHTVSKLVPCQPGLIFLDIGMPMINGYEVCSQLQRVSKLKNVPVVMLTGNNGIIDRMRAKMVGASSFVTKPIESEKILATVRDLLSENISEKSSQVSNHNLTNLSAIAFN</sequence>
<dbReference type="SMART" id="SM00448">
    <property type="entry name" value="REC"/>
    <property type="match status" value="1"/>
</dbReference>
<dbReference type="Pfam" id="PF14332">
    <property type="entry name" value="DUF4388"/>
    <property type="match status" value="1"/>
</dbReference>
<dbReference type="InterPro" id="IPR025497">
    <property type="entry name" value="PatA-like_N"/>
</dbReference>
<dbReference type="AlphaFoldDB" id="K9XSK7"/>
<dbReference type="STRING" id="111780.Sta7437_1969"/>
<evidence type="ECO:0000256" key="2">
    <source>
        <dbReference type="PROSITE-ProRule" id="PRU00169"/>
    </source>
</evidence>
<dbReference type="OrthoDB" id="524459at2"/>
<organism evidence="4 5">
    <name type="scientific">Stanieria cyanosphaera (strain ATCC 29371 / PCC 7437)</name>
    <dbReference type="NCBI Taxonomy" id="111780"/>
    <lineage>
        <taxon>Bacteria</taxon>
        <taxon>Bacillati</taxon>
        <taxon>Cyanobacteriota</taxon>
        <taxon>Cyanophyceae</taxon>
        <taxon>Pleurocapsales</taxon>
        <taxon>Dermocarpellaceae</taxon>
        <taxon>Stanieria</taxon>
    </lineage>
</organism>
<dbReference type="RefSeq" id="WP_015193194.1">
    <property type="nucleotide sequence ID" value="NC_019748.1"/>
</dbReference>
<dbReference type="Pfam" id="PF00072">
    <property type="entry name" value="Response_reg"/>
    <property type="match status" value="1"/>
</dbReference>
<dbReference type="InterPro" id="IPR011006">
    <property type="entry name" value="CheY-like_superfamily"/>
</dbReference>
<reference evidence="5" key="1">
    <citation type="journal article" date="2013" name="Proc. Natl. Acad. Sci. U.S.A.">
        <title>Improving the coverage of the cyanobacterial phylum using diversity-driven genome sequencing.</title>
        <authorList>
            <person name="Shih P.M."/>
            <person name="Wu D."/>
            <person name="Latifi A."/>
            <person name="Axen S.D."/>
            <person name="Fewer D.P."/>
            <person name="Talla E."/>
            <person name="Calteau A."/>
            <person name="Cai F."/>
            <person name="Tandeau de Marsac N."/>
            <person name="Rippka R."/>
            <person name="Herdman M."/>
            <person name="Sivonen K."/>
            <person name="Coursin T."/>
            <person name="Laurent T."/>
            <person name="Goodwin L."/>
            <person name="Nolan M."/>
            <person name="Davenport K.W."/>
            <person name="Han C.S."/>
            <person name="Rubin E.M."/>
            <person name="Eisen J.A."/>
            <person name="Woyke T."/>
            <person name="Gugger M."/>
            <person name="Kerfeld C.A."/>
        </authorList>
    </citation>
    <scope>NUCLEOTIDE SEQUENCE [LARGE SCALE GENOMIC DNA]</scope>
    <source>
        <strain evidence="5">ATCC 29371 / PCC 7437</strain>
    </source>
</reference>
<evidence type="ECO:0000313" key="4">
    <source>
        <dbReference type="EMBL" id="AFZ35523.1"/>
    </source>
</evidence>
<dbReference type="InterPro" id="IPR001789">
    <property type="entry name" value="Sig_transdc_resp-reg_receiver"/>
</dbReference>
<dbReference type="GO" id="GO:0000160">
    <property type="term" value="P:phosphorelay signal transduction system"/>
    <property type="evidence" value="ECO:0007669"/>
    <property type="project" value="InterPro"/>
</dbReference>
<dbReference type="InterPro" id="IPR050595">
    <property type="entry name" value="Bact_response_regulator"/>
</dbReference>
<dbReference type="KEGG" id="scs:Sta7437_1969"/>
<dbReference type="SUPFAM" id="SSF52172">
    <property type="entry name" value="CheY-like"/>
    <property type="match status" value="1"/>
</dbReference>
<feature type="modified residue" description="4-aspartylphosphate" evidence="2">
    <location>
        <position position="324"/>
    </location>
</feature>
<accession>K9XSK7</accession>
<evidence type="ECO:0000259" key="3">
    <source>
        <dbReference type="PROSITE" id="PS50110"/>
    </source>
</evidence>
<dbReference type="PANTHER" id="PTHR44591:SF23">
    <property type="entry name" value="CHEY SUBFAMILY"/>
    <property type="match status" value="1"/>
</dbReference>
<evidence type="ECO:0000256" key="1">
    <source>
        <dbReference type="ARBA" id="ARBA00022553"/>
    </source>
</evidence>
<keyword evidence="5" id="KW-1185">Reference proteome</keyword>
<dbReference type="PANTHER" id="PTHR44591">
    <property type="entry name" value="STRESS RESPONSE REGULATOR PROTEIN 1"/>
    <property type="match status" value="1"/>
</dbReference>
<feature type="domain" description="Response regulatory" evidence="3">
    <location>
        <begin position="275"/>
        <end position="391"/>
    </location>
</feature>
<dbReference type="EMBL" id="CP003653">
    <property type="protein sequence ID" value="AFZ35523.1"/>
    <property type="molecule type" value="Genomic_DNA"/>
</dbReference>
<dbReference type="Gene3D" id="3.40.50.2300">
    <property type="match status" value="1"/>
</dbReference>
<dbReference type="eggNOG" id="COG3706">
    <property type="taxonomic scope" value="Bacteria"/>
</dbReference>
<dbReference type="PATRIC" id="fig|111780.3.peg.2059"/>
<protein>
    <submittedName>
        <fullName evidence="4">Response regulator receiver protein</fullName>
    </submittedName>
</protein>